<dbReference type="OrthoDB" id="2077914at2"/>
<keyword evidence="3" id="KW-0238">DNA-binding</keyword>
<name>K8ZM90_9ENTE</name>
<dbReference type="Pfam" id="PF00270">
    <property type="entry name" value="DEAD"/>
    <property type="match status" value="1"/>
</dbReference>
<evidence type="ECO:0000259" key="4">
    <source>
        <dbReference type="PROSITE" id="PS51192"/>
    </source>
</evidence>
<feature type="domain" description="Helicase C-terminal" evidence="5">
    <location>
        <begin position="293"/>
        <end position="441"/>
    </location>
</feature>
<evidence type="ECO:0000313" key="6">
    <source>
        <dbReference type="EMBL" id="EKU27643.1"/>
    </source>
</evidence>
<dbReference type="PROSITE" id="PS51194">
    <property type="entry name" value="HELICASE_CTER"/>
    <property type="match status" value="1"/>
</dbReference>
<dbReference type="GO" id="GO:0006310">
    <property type="term" value="P:DNA recombination"/>
    <property type="evidence" value="ECO:0007669"/>
    <property type="project" value="TreeGrafter"/>
</dbReference>
<evidence type="ECO:0000259" key="5">
    <source>
        <dbReference type="PROSITE" id="PS51194"/>
    </source>
</evidence>
<dbReference type="eggNOG" id="COG4098">
    <property type="taxonomic scope" value="Bacteria"/>
</dbReference>
<evidence type="ECO:0000256" key="3">
    <source>
        <dbReference type="ARBA" id="ARBA00023125"/>
    </source>
</evidence>
<gene>
    <name evidence="6" type="ORF">C683_0424</name>
</gene>
<dbReference type="PANTHER" id="PTHR30580">
    <property type="entry name" value="PRIMOSOMAL PROTEIN N"/>
    <property type="match status" value="1"/>
</dbReference>
<dbReference type="GO" id="GO:0043138">
    <property type="term" value="F:3'-5' DNA helicase activity"/>
    <property type="evidence" value="ECO:0007669"/>
    <property type="project" value="TreeGrafter"/>
</dbReference>
<organism evidence="6 7">
    <name type="scientific">Catellicoccus marimammalium M35/04/3</name>
    <dbReference type="NCBI Taxonomy" id="1234409"/>
    <lineage>
        <taxon>Bacteria</taxon>
        <taxon>Bacillati</taxon>
        <taxon>Bacillota</taxon>
        <taxon>Bacilli</taxon>
        <taxon>Lactobacillales</taxon>
        <taxon>Enterococcaceae</taxon>
        <taxon>Catellicoccus</taxon>
    </lineage>
</organism>
<dbReference type="PROSITE" id="PS51192">
    <property type="entry name" value="HELICASE_ATP_BIND_1"/>
    <property type="match status" value="1"/>
</dbReference>
<dbReference type="Pfam" id="PF00271">
    <property type="entry name" value="Helicase_C"/>
    <property type="match status" value="1"/>
</dbReference>
<comment type="caution">
    <text evidence="6">The sequence shown here is derived from an EMBL/GenBank/DDBJ whole genome shotgun (WGS) entry which is preliminary data.</text>
</comment>
<keyword evidence="1" id="KW-0547">Nucleotide-binding</keyword>
<dbReference type="GO" id="GO:0006302">
    <property type="term" value="P:double-strand break repair"/>
    <property type="evidence" value="ECO:0007669"/>
    <property type="project" value="TreeGrafter"/>
</dbReference>
<dbReference type="InterPro" id="IPR011545">
    <property type="entry name" value="DEAD/DEAH_box_helicase_dom"/>
</dbReference>
<dbReference type="STRING" id="1234409.C683_0424"/>
<dbReference type="GO" id="GO:0006270">
    <property type="term" value="P:DNA replication initiation"/>
    <property type="evidence" value="ECO:0007669"/>
    <property type="project" value="TreeGrafter"/>
</dbReference>
<dbReference type="AlphaFoldDB" id="K8ZM90"/>
<keyword evidence="7" id="KW-1185">Reference proteome</keyword>
<dbReference type="SMART" id="SM00487">
    <property type="entry name" value="DEXDc"/>
    <property type="match status" value="1"/>
</dbReference>
<sequence>MLGHQWKKEPTKEKRRFILTRKKVFYPYYYAVEQIPALEIKENKIYCHFCHQWTNKEEATLPNGKFYCPHCISYGRITNQDQILRCPFPKNKKQQLQISCAWQGSLSPYQQKTANDLLRLYQKEERMVLFAVTGAGKTEMLFLLLEQELQRGKRIAYVSPRVDVIKELYQRFSAAFPMIPIPILYGECHDYFLSEFVVCSIPQCIHFYQAFDLIIVDEADAFPFANNTLLHAMVDHACQPDGKILFMTATMNQELSTYPKCHLPLRYHLQPLPVPQFIFFPKKGWQKWYYKKKIKDQLKKTTRRVLVFYPSIYQLEAEFLTWEKCFPNLKIACVHSKDQQRGEKIQDFYQEKYDLLLTTMILERGVTFSNIDVWVMHAEHPNFKREVLVQIAGRAGRKKDFATGKVIFWSEGETIAMQKAKKEIMDNNKKGEKLKHEMSIL</sequence>
<feature type="domain" description="Helicase ATP-binding" evidence="4">
    <location>
        <begin position="118"/>
        <end position="269"/>
    </location>
</feature>
<reference evidence="6 7" key="1">
    <citation type="journal article" date="2013" name="Genome Announc.">
        <title>Draft Genome Sequence of Catellicoccus marimammalium, a Novel Species Commonly Found in Gull Feces.</title>
        <authorList>
            <person name="Weigand M.R."/>
            <person name="Ryu H."/>
            <person name="Bozcek L."/>
            <person name="Konstantinidis K.T."/>
            <person name="Santo Domingo J.W."/>
        </authorList>
    </citation>
    <scope>NUCLEOTIDE SEQUENCE [LARGE SCALE GENOMIC DNA]</scope>
    <source>
        <strain evidence="6 7">M35/04/3</strain>
    </source>
</reference>
<dbReference type="EMBL" id="AMYT01000011">
    <property type="protein sequence ID" value="EKU27643.1"/>
    <property type="molecule type" value="Genomic_DNA"/>
</dbReference>
<dbReference type="GO" id="GO:0003677">
    <property type="term" value="F:DNA binding"/>
    <property type="evidence" value="ECO:0007669"/>
    <property type="project" value="UniProtKB-KW"/>
</dbReference>
<dbReference type="InterPro" id="IPR001650">
    <property type="entry name" value="Helicase_C-like"/>
</dbReference>
<evidence type="ECO:0000256" key="2">
    <source>
        <dbReference type="ARBA" id="ARBA00022840"/>
    </source>
</evidence>
<dbReference type="PANTHER" id="PTHR30580:SF1">
    <property type="entry name" value="COMF OPERON PROTEIN 1"/>
    <property type="match status" value="1"/>
</dbReference>
<proteinExistence type="predicted"/>
<dbReference type="Gene3D" id="3.40.50.300">
    <property type="entry name" value="P-loop containing nucleotide triphosphate hydrolases"/>
    <property type="match status" value="2"/>
</dbReference>
<dbReference type="Proteomes" id="UP000016057">
    <property type="component" value="Unassembled WGS sequence"/>
</dbReference>
<dbReference type="GO" id="GO:0005524">
    <property type="term" value="F:ATP binding"/>
    <property type="evidence" value="ECO:0007669"/>
    <property type="project" value="UniProtKB-KW"/>
</dbReference>
<evidence type="ECO:0000256" key="1">
    <source>
        <dbReference type="ARBA" id="ARBA00022741"/>
    </source>
</evidence>
<dbReference type="InterPro" id="IPR027417">
    <property type="entry name" value="P-loop_NTPase"/>
</dbReference>
<evidence type="ECO:0000313" key="7">
    <source>
        <dbReference type="Proteomes" id="UP000016057"/>
    </source>
</evidence>
<dbReference type="SMART" id="SM00490">
    <property type="entry name" value="HELICc"/>
    <property type="match status" value="1"/>
</dbReference>
<keyword evidence="2" id="KW-0067">ATP-binding</keyword>
<accession>K8ZM90</accession>
<dbReference type="SUPFAM" id="SSF52540">
    <property type="entry name" value="P-loop containing nucleoside triphosphate hydrolases"/>
    <property type="match status" value="1"/>
</dbReference>
<dbReference type="InterPro" id="IPR014001">
    <property type="entry name" value="Helicase_ATP-bd"/>
</dbReference>
<protein>
    <submittedName>
        <fullName evidence="6">ComF operon protein A, DNA transporter ATPase</fullName>
    </submittedName>
</protein>
<dbReference type="RefSeq" id="WP_009488894.1">
    <property type="nucleotide sequence ID" value="NZ_AMYT01000011.1"/>
</dbReference>
<dbReference type="PATRIC" id="fig|1234409.3.peg.391"/>